<dbReference type="PANTHER" id="PTHR43174:SF3">
    <property type="entry name" value="UDP-N-ACETYLGLUCOSAMINE 2-EPIMERASE"/>
    <property type="match status" value="1"/>
</dbReference>
<evidence type="ECO:0000313" key="3">
    <source>
        <dbReference type="EMBL" id="TVT25657.1"/>
    </source>
</evidence>
<feature type="region of interest" description="Disordered" evidence="1">
    <location>
        <begin position="333"/>
        <end position="353"/>
    </location>
</feature>
<evidence type="ECO:0000259" key="2">
    <source>
        <dbReference type="Pfam" id="PF02350"/>
    </source>
</evidence>
<dbReference type="Proteomes" id="UP000318578">
    <property type="component" value="Unassembled WGS sequence"/>
</dbReference>
<reference evidence="3 4" key="1">
    <citation type="submission" date="2019-07" db="EMBL/GenBank/DDBJ databases">
        <title>New species of Amycolatopsis and Streptomyces.</title>
        <authorList>
            <person name="Duangmal K."/>
            <person name="Teo W.F.A."/>
            <person name="Lipun K."/>
        </authorList>
    </citation>
    <scope>NUCLEOTIDE SEQUENCE [LARGE SCALE GENOMIC DNA]</scope>
    <source>
        <strain evidence="3 4">JCM 30562</strain>
    </source>
</reference>
<dbReference type="SUPFAM" id="SSF53756">
    <property type="entry name" value="UDP-Glycosyltransferase/glycogen phosphorylase"/>
    <property type="match status" value="1"/>
</dbReference>
<organism evidence="3 4">
    <name type="scientific">Amycolatopsis acidiphila</name>
    <dbReference type="NCBI Taxonomy" id="715473"/>
    <lineage>
        <taxon>Bacteria</taxon>
        <taxon>Bacillati</taxon>
        <taxon>Actinomycetota</taxon>
        <taxon>Actinomycetes</taxon>
        <taxon>Pseudonocardiales</taxon>
        <taxon>Pseudonocardiaceae</taxon>
        <taxon>Amycolatopsis</taxon>
    </lineage>
</organism>
<keyword evidence="4" id="KW-1185">Reference proteome</keyword>
<comment type="caution">
    <text evidence="3">The sequence shown here is derived from an EMBL/GenBank/DDBJ whole genome shotgun (WGS) entry which is preliminary data.</text>
</comment>
<dbReference type="GO" id="GO:0006047">
    <property type="term" value="P:UDP-N-acetylglucosamine metabolic process"/>
    <property type="evidence" value="ECO:0007669"/>
    <property type="project" value="InterPro"/>
</dbReference>
<keyword evidence="3" id="KW-0326">Glycosidase</keyword>
<dbReference type="Gene3D" id="3.40.50.2000">
    <property type="entry name" value="Glycogen Phosphorylase B"/>
    <property type="match status" value="2"/>
</dbReference>
<dbReference type="Pfam" id="PF02350">
    <property type="entry name" value="Epimerase_2"/>
    <property type="match status" value="1"/>
</dbReference>
<dbReference type="PANTHER" id="PTHR43174">
    <property type="entry name" value="UDP-N-ACETYLGLUCOSAMINE 2-EPIMERASE"/>
    <property type="match status" value="1"/>
</dbReference>
<name>A0A558AN20_9PSEU</name>
<feature type="domain" description="UDP-N-acetylglucosamine 2-epimerase" evidence="2">
    <location>
        <begin position="56"/>
        <end position="374"/>
    </location>
</feature>
<proteinExistence type="predicted"/>
<accession>A0A558AN20</accession>
<evidence type="ECO:0000313" key="4">
    <source>
        <dbReference type="Proteomes" id="UP000318578"/>
    </source>
</evidence>
<dbReference type="InterPro" id="IPR020004">
    <property type="entry name" value="UDP-GlcNAc_Epase"/>
</dbReference>
<dbReference type="InterPro" id="IPR029767">
    <property type="entry name" value="WecB-like"/>
</dbReference>
<dbReference type="InterPro" id="IPR003331">
    <property type="entry name" value="UDP_GlcNAc_Epimerase_2_dom"/>
</dbReference>
<dbReference type="AlphaFoldDB" id="A0A558AN20"/>
<dbReference type="GO" id="GO:0004553">
    <property type="term" value="F:hydrolase activity, hydrolyzing O-glycosyl compounds"/>
    <property type="evidence" value="ECO:0007669"/>
    <property type="project" value="InterPro"/>
</dbReference>
<dbReference type="NCBIfam" id="TIGR03568">
    <property type="entry name" value="NeuC_NnaA"/>
    <property type="match status" value="1"/>
</dbReference>
<protein>
    <submittedName>
        <fullName evidence="3">UDP-N-acetylglucosamine 2-epimerase (Hydrolyzing)</fullName>
        <ecNumber evidence="3">3.2.1.183</ecNumber>
    </submittedName>
</protein>
<gene>
    <name evidence="3" type="primary">neuC</name>
    <name evidence="3" type="ORF">FNH06_02330</name>
</gene>
<dbReference type="EMBL" id="VJZA01000002">
    <property type="protein sequence ID" value="TVT25657.1"/>
    <property type="molecule type" value="Genomic_DNA"/>
</dbReference>
<dbReference type="OrthoDB" id="9803238at2"/>
<dbReference type="RefSeq" id="WP_144632868.1">
    <property type="nucleotide sequence ID" value="NZ_BNAX01000021.1"/>
</dbReference>
<dbReference type="EC" id="3.2.1.183" evidence="3"/>
<sequence length="426" mass="45964">MLMTRRQSPSLFERRFPNSARPCRQMADLDRSQKIRVCVFTGTRADYGPMLPVIERLHSDPGIDLSIVASGGHLVPDQGLTVRSIEDDGFTVTDTIDMVLASDSPTGVAKSLGLAVIGMAESLRRIKPDILFVTGDRYEALAAAVAAVTAPITIAHFGGGQLTYGSMDERCRHALTKLSHLHFVFTPDDRSRVLRMGESPEDVQVVGAVGITRATVDRLLDRPSLESALGMHLARNLFLITYHAATVDSAQSVAVLGDLLAALDNFPDVQLVFTAPNVDHGSGAILHLIREYTEKNACRATLIPSLGQRRYLSMLTHSQVVIGNSSSGIVEAPELGTPTVNIGPRQDGRPRGPSIIDCRGGVVDITAAIARAQSMVIDRAASDEVLAAREREIDECVIRKLKTAYLRGSDAKIFYAGESQTQAVQG</sequence>
<keyword evidence="3" id="KW-0378">Hydrolase</keyword>
<evidence type="ECO:0000256" key="1">
    <source>
        <dbReference type="SAM" id="MobiDB-lite"/>
    </source>
</evidence>